<evidence type="ECO:0000256" key="1">
    <source>
        <dbReference type="SAM" id="MobiDB-lite"/>
    </source>
</evidence>
<gene>
    <name evidence="2" type="ORF">C8J26_0381</name>
</gene>
<protein>
    <recommendedName>
        <fullName evidence="4">HTH iclR-type domain-containing protein</fullName>
    </recommendedName>
</protein>
<evidence type="ECO:0008006" key="4">
    <source>
        <dbReference type="Google" id="ProtNLM"/>
    </source>
</evidence>
<evidence type="ECO:0000313" key="3">
    <source>
        <dbReference type="Proteomes" id="UP000244189"/>
    </source>
</evidence>
<proteinExistence type="predicted"/>
<organism evidence="2 3">
    <name type="scientific">Sphingomonas aurantiaca</name>
    <dbReference type="NCBI Taxonomy" id="185949"/>
    <lineage>
        <taxon>Bacteria</taxon>
        <taxon>Pseudomonadati</taxon>
        <taxon>Pseudomonadota</taxon>
        <taxon>Alphaproteobacteria</taxon>
        <taxon>Sphingomonadales</taxon>
        <taxon>Sphingomonadaceae</taxon>
        <taxon>Sphingomonas</taxon>
    </lineage>
</organism>
<comment type="caution">
    <text evidence="2">The sequence shown here is derived from an EMBL/GenBank/DDBJ whole genome shotgun (WGS) entry which is preliminary data.</text>
</comment>
<dbReference type="InterPro" id="IPR036390">
    <property type="entry name" value="WH_DNA-bd_sf"/>
</dbReference>
<dbReference type="RefSeq" id="WP_107956487.1">
    <property type="nucleotide sequence ID" value="NZ_QAOG01000001.1"/>
</dbReference>
<feature type="region of interest" description="Disordered" evidence="1">
    <location>
        <begin position="1"/>
        <end position="48"/>
    </location>
</feature>
<evidence type="ECO:0000313" key="2">
    <source>
        <dbReference type="EMBL" id="PTQ62104.1"/>
    </source>
</evidence>
<dbReference type="SUPFAM" id="SSF46785">
    <property type="entry name" value="Winged helix' DNA-binding domain"/>
    <property type="match status" value="1"/>
</dbReference>
<dbReference type="AlphaFoldDB" id="A0A2T5GRZ3"/>
<accession>A0A2T5GRZ3</accession>
<sequence length="156" mass="17139">MSAPLRLRYPTEPSSPNAVPAETTPLQMPPETSACGVGTETDVDPSSPPELDRARALMHQQQARSTAFASVQALFQDPAWDILLALFVAYEEGAPLTIDAVRAATGLSEVTIRRWLLTLEHRGLITCWPQSEPLSRRSLGLTDDALTMMLHFLQEI</sequence>
<dbReference type="InterPro" id="IPR036388">
    <property type="entry name" value="WH-like_DNA-bd_sf"/>
</dbReference>
<dbReference type="Proteomes" id="UP000244189">
    <property type="component" value="Unassembled WGS sequence"/>
</dbReference>
<name>A0A2T5GRZ3_9SPHN</name>
<keyword evidence="3" id="KW-1185">Reference proteome</keyword>
<dbReference type="Gene3D" id="1.10.10.10">
    <property type="entry name" value="Winged helix-like DNA-binding domain superfamily/Winged helix DNA-binding domain"/>
    <property type="match status" value="1"/>
</dbReference>
<dbReference type="EMBL" id="QAOG01000001">
    <property type="protein sequence ID" value="PTQ62104.1"/>
    <property type="molecule type" value="Genomic_DNA"/>
</dbReference>
<reference evidence="2 3" key="1">
    <citation type="submission" date="2018-04" db="EMBL/GenBank/DDBJ databases">
        <title>Genomic Encyclopedia of Type Strains, Phase III (KMG-III): the genomes of soil and plant-associated and newly described type strains.</title>
        <authorList>
            <person name="Whitman W."/>
        </authorList>
    </citation>
    <scope>NUCLEOTIDE SEQUENCE [LARGE SCALE GENOMIC DNA]</scope>
    <source>
        <strain evidence="2 3">MA101b</strain>
    </source>
</reference>